<evidence type="ECO:0000313" key="1">
    <source>
        <dbReference type="EMBL" id="DAG02048.1"/>
    </source>
</evidence>
<protein>
    <submittedName>
        <fullName evidence="1">Uncharacterized protein</fullName>
    </submittedName>
</protein>
<accession>A0A8S5V5N3</accession>
<organism evidence="1">
    <name type="scientific">Siphoviridae sp. ctg4a4</name>
    <dbReference type="NCBI Taxonomy" id="2825602"/>
    <lineage>
        <taxon>Viruses</taxon>
        <taxon>Duplodnaviria</taxon>
        <taxon>Heunggongvirae</taxon>
        <taxon>Uroviricota</taxon>
        <taxon>Caudoviricetes</taxon>
    </lineage>
</organism>
<reference evidence="1" key="1">
    <citation type="journal article" date="2021" name="Proc. Natl. Acad. Sci. U.S.A.">
        <title>A Catalog of Tens of Thousands of Viruses from Human Metagenomes Reveals Hidden Associations with Chronic Diseases.</title>
        <authorList>
            <person name="Tisza M.J."/>
            <person name="Buck C.B."/>
        </authorList>
    </citation>
    <scope>NUCLEOTIDE SEQUENCE</scope>
    <source>
        <strain evidence="1">Ctg4a4</strain>
    </source>
</reference>
<dbReference type="EMBL" id="BK016202">
    <property type="protein sequence ID" value="DAG02048.1"/>
    <property type="molecule type" value="Genomic_DNA"/>
</dbReference>
<sequence>MIYRRSLVYFDFIKLFKKCQALYKEKFKK</sequence>
<name>A0A8S5V5N3_9CAUD</name>
<proteinExistence type="predicted"/>